<feature type="transmembrane region" description="Helical" evidence="6">
    <location>
        <begin position="230"/>
        <end position="247"/>
    </location>
</feature>
<dbReference type="GO" id="GO:0016020">
    <property type="term" value="C:membrane"/>
    <property type="evidence" value="ECO:0007669"/>
    <property type="project" value="UniProtKB-SubCell"/>
</dbReference>
<gene>
    <name evidence="8" type="ORF">DMC30DRAFT_417858</name>
</gene>
<evidence type="ECO:0000313" key="8">
    <source>
        <dbReference type="EMBL" id="TNY19489.1"/>
    </source>
</evidence>
<feature type="transmembrane region" description="Helical" evidence="6">
    <location>
        <begin position="268"/>
        <end position="286"/>
    </location>
</feature>
<feature type="region of interest" description="Disordered" evidence="5">
    <location>
        <begin position="683"/>
        <end position="731"/>
    </location>
</feature>
<dbReference type="InterPro" id="IPR002645">
    <property type="entry name" value="STAS_dom"/>
</dbReference>
<dbReference type="Pfam" id="PF00916">
    <property type="entry name" value="Sulfate_transp"/>
    <property type="match status" value="1"/>
</dbReference>
<organism evidence="8 9">
    <name type="scientific">Rhodotorula diobovata</name>
    <dbReference type="NCBI Taxonomy" id="5288"/>
    <lineage>
        <taxon>Eukaryota</taxon>
        <taxon>Fungi</taxon>
        <taxon>Dikarya</taxon>
        <taxon>Basidiomycota</taxon>
        <taxon>Pucciniomycotina</taxon>
        <taxon>Microbotryomycetes</taxon>
        <taxon>Sporidiobolales</taxon>
        <taxon>Sporidiobolaceae</taxon>
        <taxon>Rhodotorula</taxon>
    </lineage>
</organism>
<keyword evidence="9" id="KW-1185">Reference proteome</keyword>
<feature type="domain" description="STAS" evidence="7">
    <location>
        <begin position="534"/>
        <end position="695"/>
    </location>
</feature>
<feature type="transmembrane region" description="Helical" evidence="6">
    <location>
        <begin position="318"/>
        <end position="340"/>
    </location>
</feature>
<feature type="compositionally biased region" description="Polar residues" evidence="5">
    <location>
        <begin position="722"/>
        <end position="731"/>
    </location>
</feature>
<evidence type="ECO:0000256" key="4">
    <source>
        <dbReference type="ARBA" id="ARBA00023136"/>
    </source>
</evidence>
<dbReference type="Gene3D" id="3.30.750.24">
    <property type="entry name" value="STAS domain"/>
    <property type="match status" value="1"/>
</dbReference>
<feature type="transmembrane region" description="Helical" evidence="6">
    <location>
        <begin position="147"/>
        <end position="168"/>
    </location>
</feature>
<feature type="region of interest" description="Disordered" evidence="5">
    <location>
        <begin position="569"/>
        <end position="605"/>
    </location>
</feature>
<evidence type="ECO:0000256" key="1">
    <source>
        <dbReference type="ARBA" id="ARBA00004141"/>
    </source>
</evidence>
<dbReference type="SUPFAM" id="SSF52091">
    <property type="entry name" value="SpoIIaa-like"/>
    <property type="match status" value="1"/>
</dbReference>
<feature type="transmembrane region" description="Helical" evidence="6">
    <location>
        <begin position="470"/>
        <end position="488"/>
    </location>
</feature>
<keyword evidence="2 6" id="KW-0812">Transmembrane</keyword>
<feature type="compositionally biased region" description="Basic and acidic residues" evidence="5">
    <location>
        <begin position="595"/>
        <end position="605"/>
    </location>
</feature>
<dbReference type="OrthoDB" id="288203at2759"/>
<feature type="compositionally biased region" description="Polar residues" evidence="5">
    <location>
        <begin position="687"/>
        <end position="697"/>
    </location>
</feature>
<keyword evidence="3 6" id="KW-1133">Transmembrane helix</keyword>
<feature type="transmembrane region" description="Helical" evidence="6">
    <location>
        <begin position="175"/>
        <end position="196"/>
    </location>
</feature>
<comment type="caution">
    <text evidence="8">The sequence shown here is derived from an EMBL/GenBank/DDBJ whole genome shotgun (WGS) entry which is preliminary data.</text>
</comment>
<evidence type="ECO:0000256" key="3">
    <source>
        <dbReference type="ARBA" id="ARBA00022989"/>
    </source>
</evidence>
<dbReference type="GO" id="GO:0055085">
    <property type="term" value="P:transmembrane transport"/>
    <property type="evidence" value="ECO:0007669"/>
    <property type="project" value="InterPro"/>
</dbReference>
<name>A0A5C5FT37_9BASI</name>
<reference evidence="8 9" key="1">
    <citation type="submission" date="2019-03" db="EMBL/GenBank/DDBJ databases">
        <title>Rhodosporidium diobovatum UCD-FST 08-225 genome sequencing, assembly, and annotation.</title>
        <authorList>
            <person name="Fakankun I.U."/>
            <person name="Fristensky B."/>
            <person name="Levin D.B."/>
        </authorList>
    </citation>
    <scope>NUCLEOTIDE SEQUENCE [LARGE SCALE GENOMIC DNA]</scope>
    <source>
        <strain evidence="8 9">UCD-FST 08-225</strain>
    </source>
</reference>
<evidence type="ECO:0000259" key="7">
    <source>
        <dbReference type="PROSITE" id="PS50801"/>
    </source>
</evidence>
<dbReference type="InterPro" id="IPR011547">
    <property type="entry name" value="SLC26A/SulP_dom"/>
</dbReference>
<proteinExistence type="predicted"/>
<dbReference type="PANTHER" id="PTHR11814">
    <property type="entry name" value="SULFATE TRANSPORTER"/>
    <property type="match status" value="1"/>
</dbReference>
<evidence type="ECO:0000256" key="5">
    <source>
        <dbReference type="SAM" id="MobiDB-lite"/>
    </source>
</evidence>
<feature type="transmembrane region" description="Helical" evidence="6">
    <location>
        <begin position="395"/>
        <end position="411"/>
    </location>
</feature>
<evidence type="ECO:0000256" key="2">
    <source>
        <dbReference type="ARBA" id="ARBA00022692"/>
    </source>
</evidence>
<dbReference type="AlphaFoldDB" id="A0A5C5FT37"/>
<dbReference type="STRING" id="5288.A0A5C5FT37"/>
<accession>A0A5C5FT37</accession>
<dbReference type="NCBIfam" id="TIGR00815">
    <property type="entry name" value="sulP"/>
    <property type="match status" value="1"/>
</dbReference>
<sequence length="773" mass="84073">MSGTSVRQRFAKWIGHDPVITQAASTKDFLRSGSQNLPQKAKAYGSSLFPFTKWILNYNPTWLFSDIIAGLTVGIVVVPQSMSYAKIATLSPEFGLYSSFVGVMVYALFATSKDVTIGPVAVMSLEVSKVIKHVQEQPGGADIPGNVIATALALICGAIVLVIGLLRLGWIVEFISAPAIAGFMTGSAISICAGQVPGLMGFSKKFDTRAATYEVIINTFKHLPDTTKDAAFGLVPLAFLYATRFVLNRVERRAKNPVVRRTAFFANTFRTGFTLIFATLASYLYVRNMNQKQLPISILGKVPSGFQHMGVPTINADLISKMASLIPVSTILVFLEHIAISKSFGRVNNYKIDPNQELVAIGVNNLISTFFGAYPSTGSFSRSAIKSKCNVRTPLAGWWTGGCVVIALYALSDAFYYIPNATLSAVIIEAVGPLIAHPRQTYAYWLVSPLEAVIFLVAVVLTIFTSIEVGIYFSIAASAALLLVRMAMPRGKLLGRVRVRQERPVGTVDSREVWVPLPAADVVNPQVQVEAPPPGVIVFRMEESFLYINAAHYTDQLVAYAHQHTRNGQDYSLTPQGDRPWNDAGPNRFQKRKSHAEVELRKSEENTAKPPLKAVVFDFGVVSHVDTTAIQGLVDAHKVLNRYAGHEVEFHFASVLSPWIKRALLAGGFGRNLAEPRRVEVGDVVPQQDNADATSQLPPRPTLSRANTSADIKEEPRDLERASSSLQSPSVDKVQYATSESYADSLIDADLVYFHLDLPSAVVAATAAPGGGH</sequence>
<dbReference type="EMBL" id="SOZI01000094">
    <property type="protein sequence ID" value="TNY19489.1"/>
    <property type="molecule type" value="Genomic_DNA"/>
</dbReference>
<feature type="transmembrane region" description="Helical" evidence="6">
    <location>
        <begin position="94"/>
        <end position="112"/>
    </location>
</feature>
<dbReference type="InterPro" id="IPR001902">
    <property type="entry name" value="SLC26A/SulP_fam"/>
</dbReference>
<dbReference type="InterPro" id="IPR036513">
    <property type="entry name" value="STAS_dom_sf"/>
</dbReference>
<dbReference type="Pfam" id="PF01740">
    <property type="entry name" value="STAS"/>
    <property type="match status" value="1"/>
</dbReference>
<dbReference type="CDD" id="cd07042">
    <property type="entry name" value="STAS_SulP_like_sulfate_transporter"/>
    <property type="match status" value="1"/>
</dbReference>
<feature type="compositionally biased region" description="Basic and acidic residues" evidence="5">
    <location>
        <begin position="711"/>
        <end position="721"/>
    </location>
</feature>
<evidence type="ECO:0000313" key="9">
    <source>
        <dbReference type="Proteomes" id="UP000311382"/>
    </source>
</evidence>
<protein>
    <submittedName>
        <fullName evidence="8">Sulfate permease</fullName>
    </submittedName>
</protein>
<evidence type="ECO:0000256" key="6">
    <source>
        <dbReference type="SAM" id="Phobius"/>
    </source>
</evidence>
<dbReference type="Proteomes" id="UP000311382">
    <property type="component" value="Unassembled WGS sequence"/>
</dbReference>
<comment type="subcellular location">
    <subcellularLocation>
        <location evidence="1">Membrane</location>
        <topology evidence="1">Multi-pass membrane protein</topology>
    </subcellularLocation>
</comment>
<dbReference type="PROSITE" id="PS50801">
    <property type="entry name" value="STAS"/>
    <property type="match status" value="1"/>
</dbReference>
<keyword evidence="4 6" id="KW-0472">Membrane</keyword>
<feature type="transmembrane region" description="Helical" evidence="6">
    <location>
        <begin position="443"/>
        <end position="464"/>
    </location>
</feature>